<dbReference type="InterPro" id="IPR051330">
    <property type="entry name" value="Phosphatase_reg/MetRdx"/>
</dbReference>
<reference evidence="3 4" key="1">
    <citation type="submission" date="2022-11" db="EMBL/GenBank/DDBJ databases">
        <authorList>
            <person name="Caiyu Z."/>
        </authorList>
    </citation>
    <scope>NUCLEOTIDE SEQUENCE [LARGE SCALE GENOMIC DNA]</scope>
    <source>
        <strain evidence="3 4">YR-4</strain>
    </source>
</reference>
<evidence type="ECO:0000256" key="1">
    <source>
        <dbReference type="ARBA" id="ARBA00038454"/>
    </source>
</evidence>
<dbReference type="EMBL" id="JAPOHA010000009">
    <property type="protein sequence ID" value="MCY1714597.1"/>
    <property type="molecule type" value="Genomic_DNA"/>
</dbReference>
<proteinExistence type="inferred from homology"/>
<keyword evidence="4" id="KW-1185">Reference proteome</keyword>
<dbReference type="InterPro" id="IPR000614">
    <property type="entry name" value="FRMsr_CS"/>
</dbReference>
<dbReference type="Proteomes" id="UP001082703">
    <property type="component" value="Unassembled WGS sequence"/>
</dbReference>
<dbReference type="RefSeq" id="WP_268058652.1">
    <property type="nucleotide sequence ID" value="NZ_JAPOHA010000009.1"/>
</dbReference>
<protein>
    <submittedName>
        <fullName evidence="3">GAF domain-containing protein</fullName>
    </submittedName>
</protein>
<evidence type="ECO:0000259" key="2">
    <source>
        <dbReference type="SMART" id="SM00065"/>
    </source>
</evidence>
<comment type="caution">
    <text evidence="3">The sequence shown here is derived from an EMBL/GenBank/DDBJ whole genome shotgun (WGS) entry which is preliminary data.</text>
</comment>
<dbReference type="Pfam" id="PF13185">
    <property type="entry name" value="GAF_2"/>
    <property type="match status" value="1"/>
</dbReference>
<gene>
    <name evidence="3" type="ORF">OUY18_10060</name>
</gene>
<dbReference type="SUPFAM" id="SSF55781">
    <property type="entry name" value="GAF domain-like"/>
    <property type="match status" value="1"/>
</dbReference>
<dbReference type="Gene3D" id="3.30.450.40">
    <property type="match status" value="1"/>
</dbReference>
<feature type="domain" description="GAF" evidence="2">
    <location>
        <begin position="16"/>
        <end position="168"/>
    </location>
</feature>
<dbReference type="PROSITE" id="PS01320">
    <property type="entry name" value="UPF0067"/>
    <property type="match status" value="1"/>
</dbReference>
<sequence>MEEYLYSDDKKEMYALLKEQLKALLEGERHVLPNLSNASALLNGALRSINWVGFYLRYGEELLLGPFQGKPACVHIAWGKGVCGTACARNATQLVKDVHQFPGHIACDCASRSEIVIPLRREGKVIGVLDIDSPILNRFDEKDAHELEEFARILEESCDWDECVLPDR</sequence>
<comment type="similarity">
    <text evidence="1">Belongs to the free Met sulfoxide reductase family.</text>
</comment>
<dbReference type="PANTHER" id="PTHR21021:SF15">
    <property type="entry name" value="FREE METHIONINE-R-SULFOXIDE REDUCTASE"/>
    <property type="match status" value="1"/>
</dbReference>
<dbReference type="SMART" id="SM00065">
    <property type="entry name" value="GAF"/>
    <property type="match status" value="1"/>
</dbReference>
<accession>A0ABT4BUL8</accession>
<dbReference type="InterPro" id="IPR003018">
    <property type="entry name" value="GAF"/>
</dbReference>
<name>A0ABT4BUL8_9FIRM</name>
<evidence type="ECO:0000313" key="3">
    <source>
        <dbReference type="EMBL" id="MCY1714597.1"/>
    </source>
</evidence>
<dbReference type="InterPro" id="IPR029016">
    <property type="entry name" value="GAF-like_dom_sf"/>
</dbReference>
<organism evidence="3 4">
    <name type="scientific">Caproiciproducens galactitolivorans</name>
    <dbReference type="NCBI Taxonomy" id="642589"/>
    <lineage>
        <taxon>Bacteria</taxon>
        <taxon>Bacillati</taxon>
        <taxon>Bacillota</taxon>
        <taxon>Clostridia</taxon>
        <taxon>Eubacteriales</taxon>
        <taxon>Acutalibacteraceae</taxon>
        <taxon>Caproiciproducens</taxon>
    </lineage>
</organism>
<dbReference type="PANTHER" id="PTHR21021">
    <property type="entry name" value="GAF/PUTATIVE CYTOSKELETAL PROTEIN"/>
    <property type="match status" value="1"/>
</dbReference>
<evidence type="ECO:0000313" key="4">
    <source>
        <dbReference type="Proteomes" id="UP001082703"/>
    </source>
</evidence>